<organism evidence="1 2">
    <name type="scientific">Fusarium poae</name>
    <dbReference type="NCBI Taxonomy" id="36050"/>
    <lineage>
        <taxon>Eukaryota</taxon>
        <taxon>Fungi</taxon>
        <taxon>Dikarya</taxon>
        <taxon>Ascomycota</taxon>
        <taxon>Pezizomycotina</taxon>
        <taxon>Sordariomycetes</taxon>
        <taxon>Hypocreomycetidae</taxon>
        <taxon>Hypocreales</taxon>
        <taxon>Nectriaceae</taxon>
        <taxon>Fusarium</taxon>
    </lineage>
</organism>
<name>A0A1B8AUB6_FUSPO</name>
<evidence type="ECO:0008006" key="3">
    <source>
        <dbReference type="Google" id="ProtNLM"/>
    </source>
</evidence>
<protein>
    <recommendedName>
        <fullName evidence="3">BTB domain-containing protein</fullName>
    </recommendedName>
</protein>
<gene>
    <name evidence="1" type="ORF">FPOA_04509</name>
</gene>
<sequence length="237" mass="27325">MSDSGDLESLGSSDWEFIDHVPVNKPLPVLTYPDHGLYSIKFFDDTGGDYHVPEYLVKKHTDFAALFDKNKHLDCSPVSRETALVVITYLEQGRLPGPNQDEPEKSAAIHLFRRLIMFREDAPRFKLHSLQELNIKGITQLLENFTILDMLEVATTERKWRLAETDDMLIRLLILRICAQTELIPEEAFTVMDQFCNTVADAKWDVVKAMISIMIDYQRLKHKDRVRILNSCETAKD</sequence>
<dbReference type="AlphaFoldDB" id="A0A1B8AUB6"/>
<reference evidence="1 2" key="1">
    <citation type="submission" date="2016-06" db="EMBL/GenBank/DDBJ databases">
        <title>Living apart together: crosstalk between the core and supernumerary genomes in a fungal plant pathogen.</title>
        <authorList>
            <person name="Vanheule A."/>
            <person name="Audenaert K."/>
            <person name="Warris S."/>
            <person name="Van De Geest H."/>
            <person name="Schijlen E."/>
            <person name="Hofte M."/>
            <person name="De Saeger S."/>
            <person name="Haesaert G."/>
            <person name="Waalwijk C."/>
            <person name="Van Der Lee T."/>
        </authorList>
    </citation>
    <scope>NUCLEOTIDE SEQUENCE [LARGE SCALE GENOMIC DNA]</scope>
    <source>
        <strain evidence="1 2">2516</strain>
    </source>
</reference>
<dbReference type="OMA" id="QRHPYFA"/>
<proteinExistence type="predicted"/>
<evidence type="ECO:0000313" key="1">
    <source>
        <dbReference type="EMBL" id="OBS23961.1"/>
    </source>
</evidence>
<keyword evidence="2" id="KW-1185">Reference proteome</keyword>
<dbReference type="EMBL" id="LYXU01000002">
    <property type="protein sequence ID" value="OBS23961.1"/>
    <property type="molecule type" value="Genomic_DNA"/>
</dbReference>
<comment type="caution">
    <text evidence="1">The sequence shown here is derived from an EMBL/GenBank/DDBJ whole genome shotgun (WGS) entry which is preliminary data.</text>
</comment>
<dbReference type="Proteomes" id="UP000091967">
    <property type="component" value="Unassembled WGS sequence"/>
</dbReference>
<dbReference type="OrthoDB" id="5054814at2759"/>
<evidence type="ECO:0000313" key="2">
    <source>
        <dbReference type="Proteomes" id="UP000091967"/>
    </source>
</evidence>
<accession>A0A1B8AUB6</accession>